<dbReference type="GO" id="GO:0016747">
    <property type="term" value="F:acyltransferase activity, transferring groups other than amino-acyl groups"/>
    <property type="evidence" value="ECO:0007669"/>
    <property type="project" value="InterPro"/>
</dbReference>
<evidence type="ECO:0000313" key="3">
    <source>
        <dbReference type="Proteomes" id="UP000295814"/>
    </source>
</evidence>
<dbReference type="Proteomes" id="UP000295814">
    <property type="component" value="Unassembled WGS sequence"/>
</dbReference>
<evidence type="ECO:0000259" key="1">
    <source>
        <dbReference type="PROSITE" id="PS51186"/>
    </source>
</evidence>
<dbReference type="RefSeq" id="WP_133356027.1">
    <property type="nucleotide sequence ID" value="NZ_SMZJ02000003.1"/>
</dbReference>
<dbReference type="CDD" id="cd04301">
    <property type="entry name" value="NAT_SF"/>
    <property type="match status" value="1"/>
</dbReference>
<dbReference type="SUPFAM" id="SSF55729">
    <property type="entry name" value="Acyl-CoA N-acyltransferases (Nat)"/>
    <property type="match status" value="1"/>
</dbReference>
<evidence type="ECO:0000313" key="2">
    <source>
        <dbReference type="EMBL" id="TWO33205.1"/>
    </source>
</evidence>
<name>A0A562YFP7_9FLAO</name>
<proteinExistence type="predicted"/>
<dbReference type="InterPro" id="IPR016181">
    <property type="entry name" value="Acyl_CoA_acyltransferase"/>
</dbReference>
<keyword evidence="2" id="KW-0808">Transferase</keyword>
<dbReference type="InterPro" id="IPR000182">
    <property type="entry name" value="GNAT_dom"/>
</dbReference>
<dbReference type="AlphaFoldDB" id="A0A562YFP7"/>
<dbReference type="Gene3D" id="3.40.630.30">
    <property type="match status" value="1"/>
</dbReference>
<organism evidence="2 3">
    <name type="scientific">Seonamhaeicola sediminis</name>
    <dbReference type="NCBI Taxonomy" id="2528206"/>
    <lineage>
        <taxon>Bacteria</taxon>
        <taxon>Pseudomonadati</taxon>
        <taxon>Bacteroidota</taxon>
        <taxon>Flavobacteriia</taxon>
        <taxon>Flavobacteriales</taxon>
        <taxon>Flavobacteriaceae</taxon>
    </lineage>
</organism>
<reference evidence="2 3" key="1">
    <citation type="submission" date="2019-03" db="EMBL/GenBank/DDBJ databases">
        <authorList>
            <person name="Zhong Y.L."/>
        </authorList>
    </citation>
    <scope>NUCLEOTIDE SEQUENCE [LARGE SCALE GENOMIC DNA]</scope>
    <source>
        <strain evidence="2 3">W255</strain>
    </source>
</reference>
<dbReference type="Pfam" id="PF00583">
    <property type="entry name" value="Acetyltransf_1"/>
    <property type="match status" value="1"/>
</dbReference>
<protein>
    <submittedName>
        <fullName evidence="2">GNAT family N-acetyltransferase</fullName>
    </submittedName>
</protein>
<dbReference type="EMBL" id="SMZJ02000003">
    <property type="protein sequence ID" value="TWO33205.1"/>
    <property type="molecule type" value="Genomic_DNA"/>
</dbReference>
<feature type="domain" description="N-acetyltransferase" evidence="1">
    <location>
        <begin position="3"/>
        <end position="147"/>
    </location>
</feature>
<keyword evidence="3" id="KW-1185">Reference proteome</keyword>
<dbReference type="OrthoDB" id="2352823at2"/>
<gene>
    <name evidence="2" type="ORF">E1J38_004730</name>
</gene>
<accession>A0A562YFP7</accession>
<sequence length="149" mass="17462">MNYYIQQITAKETHTVRHPILRPGKPIDSCDFEGDYLETTIHFGLFLDSKLAGVVTFMKNNHELLHFKNQYQLRGMAILKKFQGRGLGNHLIIHGEEFLKTQNMEILWCNAREIAVNFYERNGFKIIGEAFTIPEIGLHYVMYKLFEPR</sequence>
<dbReference type="PROSITE" id="PS51186">
    <property type="entry name" value="GNAT"/>
    <property type="match status" value="1"/>
</dbReference>
<reference evidence="2 3" key="2">
    <citation type="submission" date="2019-07" db="EMBL/GenBank/DDBJ databases">
        <title>Seonamhaeicola sp. W255 draft genome.</title>
        <authorList>
            <person name="Zhang X.-Y."/>
            <person name="Zhang R."/>
            <person name="Zhong Y.-L."/>
            <person name="Du Z.-J."/>
        </authorList>
    </citation>
    <scope>NUCLEOTIDE SEQUENCE [LARGE SCALE GENOMIC DNA]</scope>
    <source>
        <strain evidence="2 3">W255</strain>
    </source>
</reference>
<comment type="caution">
    <text evidence="2">The sequence shown here is derived from an EMBL/GenBank/DDBJ whole genome shotgun (WGS) entry which is preliminary data.</text>
</comment>